<gene>
    <name evidence="8" type="ORF">RCOM_1494600</name>
</gene>
<dbReference type="GO" id="GO:0004674">
    <property type="term" value="F:protein serine/threonine kinase activity"/>
    <property type="evidence" value="ECO:0007669"/>
    <property type="project" value="UniProtKB-KW"/>
</dbReference>
<protein>
    <submittedName>
        <fullName evidence="8">Receptor protein kinase, putative</fullName>
    </submittedName>
</protein>
<keyword evidence="2" id="KW-0808">Transferase</keyword>
<evidence type="ECO:0000256" key="1">
    <source>
        <dbReference type="ARBA" id="ARBA00022527"/>
    </source>
</evidence>
<sequence length="103" mass="11596">MFSSAGSVHKTTGGGFRDNYKMGRKLVGCCIQRKEKMLIYEFILNKSLVFFPSSLILLGSTYWTGKGLHIIEGISQGLLYLHKYSRLKIIHRDSKASNILPDA</sequence>
<name>B9RQP7_RICCO</name>
<dbReference type="STRING" id="3988.B9RQP7"/>
<keyword evidence="6" id="KW-1133">Transmembrane helix</keyword>
<evidence type="ECO:0000313" key="9">
    <source>
        <dbReference type="Proteomes" id="UP000008311"/>
    </source>
</evidence>
<dbReference type="PANTHER" id="PTHR27002">
    <property type="entry name" value="RECEPTOR-LIKE SERINE/THREONINE-PROTEIN KINASE SD1-8"/>
    <property type="match status" value="1"/>
</dbReference>
<dbReference type="SUPFAM" id="SSF56112">
    <property type="entry name" value="Protein kinase-like (PK-like)"/>
    <property type="match status" value="1"/>
</dbReference>
<evidence type="ECO:0000256" key="3">
    <source>
        <dbReference type="ARBA" id="ARBA00022741"/>
    </source>
</evidence>
<keyword evidence="6" id="KW-0812">Transmembrane</keyword>
<evidence type="ECO:0000256" key="2">
    <source>
        <dbReference type="ARBA" id="ARBA00022679"/>
    </source>
</evidence>
<evidence type="ECO:0000256" key="5">
    <source>
        <dbReference type="ARBA" id="ARBA00022840"/>
    </source>
</evidence>
<dbReference type="Pfam" id="PF07714">
    <property type="entry name" value="PK_Tyr_Ser-Thr"/>
    <property type="match status" value="1"/>
</dbReference>
<dbReference type="InterPro" id="IPR000719">
    <property type="entry name" value="Prot_kinase_dom"/>
</dbReference>
<dbReference type="PANTHER" id="PTHR27002:SF1107">
    <property type="entry name" value="RECEPTOR-LIKE SERINE_THREONINE-PROTEIN KINASE"/>
    <property type="match status" value="1"/>
</dbReference>
<keyword evidence="9" id="KW-1185">Reference proteome</keyword>
<evidence type="ECO:0000256" key="4">
    <source>
        <dbReference type="ARBA" id="ARBA00022777"/>
    </source>
</evidence>
<keyword evidence="8" id="KW-0675">Receptor</keyword>
<keyword evidence="6" id="KW-0472">Membrane</keyword>
<dbReference type="Gene3D" id="1.10.510.10">
    <property type="entry name" value="Transferase(Phosphotransferase) domain 1"/>
    <property type="match status" value="1"/>
</dbReference>
<reference evidence="9" key="1">
    <citation type="journal article" date="2010" name="Nat. Biotechnol.">
        <title>Draft genome sequence of the oilseed species Ricinus communis.</title>
        <authorList>
            <person name="Chan A.P."/>
            <person name="Crabtree J."/>
            <person name="Zhao Q."/>
            <person name="Lorenzi H."/>
            <person name="Orvis J."/>
            <person name="Puiu D."/>
            <person name="Melake-Berhan A."/>
            <person name="Jones K.M."/>
            <person name="Redman J."/>
            <person name="Chen G."/>
            <person name="Cahoon E.B."/>
            <person name="Gedil M."/>
            <person name="Stanke M."/>
            <person name="Haas B.J."/>
            <person name="Wortman J.R."/>
            <person name="Fraser-Liggett C.M."/>
            <person name="Ravel J."/>
            <person name="Rabinowicz P.D."/>
        </authorList>
    </citation>
    <scope>NUCLEOTIDE SEQUENCE [LARGE SCALE GENOMIC DNA]</scope>
    <source>
        <strain evidence="9">cv. Hale</strain>
    </source>
</reference>
<dbReference type="InParanoid" id="B9RQP7"/>
<keyword evidence="3" id="KW-0547">Nucleotide-binding</keyword>
<keyword evidence="1" id="KW-0723">Serine/threonine-protein kinase</keyword>
<keyword evidence="4 8" id="KW-0418">Kinase</keyword>
<dbReference type="InterPro" id="IPR001245">
    <property type="entry name" value="Ser-Thr/Tyr_kinase_cat_dom"/>
</dbReference>
<proteinExistence type="predicted"/>
<evidence type="ECO:0000313" key="8">
    <source>
        <dbReference type="EMBL" id="EEF46486.1"/>
    </source>
</evidence>
<evidence type="ECO:0000256" key="6">
    <source>
        <dbReference type="SAM" id="Phobius"/>
    </source>
</evidence>
<dbReference type="PROSITE" id="PS50011">
    <property type="entry name" value="PROTEIN_KINASE_DOM"/>
    <property type="match status" value="1"/>
</dbReference>
<feature type="domain" description="Protein kinase" evidence="7">
    <location>
        <begin position="1"/>
        <end position="103"/>
    </location>
</feature>
<feature type="transmembrane region" description="Helical" evidence="6">
    <location>
        <begin position="43"/>
        <end position="63"/>
    </location>
</feature>
<dbReference type="AlphaFoldDB" id="B9RQP7"/>
<dbReference type="Proteomes" id="UP000008311">
    <property type="component" value="Unassembled WGS sequence"/>
</dbReference>
<evidence type="ECO:0000259" key="7">
    <source>
        <dbReference type="PROSITE" id="PS50011"/>
    </source>
</evidence>
<dbReference type="EMBL" id="EQ973801">
    <property type="protein sequence ID" value="EEF46486.1"/>
    <property type="molecule type" value="Genomic_DNA"/>
</dbReference>
<accession>B9RQP7</accession>
<keyword evidence="5" id="KW-0067">ATP-binding</keyword>
<dbReference type="InterPro" id="IPR011009">
    <property type="entry name" value="Kinase-like_dom_sf"/>
</dbReference>
<dbReference type="GO" id="GO:0005524">
    <property type="term" value="F:ATP binding"/>
    <property type="evidence" value="ECO:0007669"/>
    <property type="project" value="UniProtKB-KW"/>
</dbReference>
<organism evidence="8 9">
    <name type="scientific">Ricinus communis</name>
    <name type="common">Castor bean</name>
    <dbReference type="NCBI Taxonomy" id="3988"/>
    <lineage>
        <taxon>Eukaryota</taxon>
        <taxon>Viridiplantae</taxon>
        <taxon>Streptophyta</taxon>
        <taxon>Embryophyta</taxon>
        <taxon>Tracheophyta</taxon>
        <taxon>Spermatophyta</taxon>
        <taxon>Magnoliopsida</taxon>
        <taxon>eudicotyledons</taxon>
        <taxon>Gunneridae</taxon>
        <taxon>Pentapetalae</taxon>
        <taxon>rosids</taxon>
        <taxon>fabids</taxon>
        <taxon>Malpighiales</taxon>
        <taxon>Euphorbiaceae</taxon>
        <taxon>Acalyphoideae</taxon>
        <taxon>Acalypheae</taxon>
        <taxon>Ricinus</taxon>
    </lineage>
</organism>